<dbReference type="Proteomes" id="UP000031036">
    <property type="component" value="Unassembled WGS sequence"/>
</dbReference>
<comment type="caution">
    <text evidence="1">The sequence shown here is derived from an EMBL/GenBank/DDBJ whole genome shotgun (WGS) entry which is preliminary data.</text>
</comment>
<dbReference type="AlphaFoldDB" id="A0A0B2VTP0"/>
<gene>
    <name evidence="1" type="ORF">Tcan_01035</name>
</gene>
<sequence>MIRTYKCTKRMNENVCKSSHRNAAFAAWSDSFLEVHHAYDRLAITEQLLRVPLRGPLVTTSIKRMLDIDLSVVTQEVRDIFSANEVNPSSNSFDQFCLQLTVTFE</sequence>
<evidence type="ECO:0000313" key="2">
    <source>
        <dbReference type="Proteomes" id="UP000031036"/>
    </source>
</evidence>
<feature type="non-terminal residue" evidence="1">
    <location>
        <position position="105"/>
    </location>
</feature>
<organism evidence="1 2">
    <name type="scientific">Toxocara canis</name>
    <name type="common">Canine roundworm</name>
    <dbReference type="NCBI Taxonomy" id="6265"/>
    <lineage>
        <taxon>Eukaryota</taxon>
        <taxon>Metazoa</taxon>
        <taxon>Ecdysozoa</taxon>
        <taxon>Nematoda</taxon>
        <taxon>Chromadorea</taxon>
        <taxon>Rhabditida</taxon>
        <taxon>Spirurina</taxon>
        <taxon>Ascaridomorpha</taxon>
        <taxon>Ascaridoidea</taxon>
        <taxon>Toxocaridae</taxon>
        <taxon>Toxocara</taxon>
    </lineage>
</organism>
<dbReference type="EMBL" id="JPKZ01000906">
    <property type="protein sequence ID" value="KHN84722.1"/>
    <property type="molecule type" value="Genomic_DNA"/>
</dbReference>
<protein>
    <submittedName>
        <fullName evidence="1">Uncharacterized protein</fullName>
    </submittedName>
</protein>
<accession>A0A0B2VTP0</accession>
<proteinExistence type="predicted"/>
<evidence type="ECO:0000313" key="1">
    <source>
        <dbReference type="EMBL" id="KHN84722.1"/>
    </source>
</evidence>
<reference evidence="1 2" key="1">
    <citation type="submission" date="2014-11" db="EMBL/GenBank/DDBJ databases">
        <title>Genetic blueprint of the zoonotic pathogen Toxocara canis.</title>
        <authorList>
            <person name="Zhu X.-Q."/>
            <person name="Korhonen P.K."/>
            <person name="Cai H."/>
            <person name="Young N.D."/>
            <person name="Nejsum P."/>
            <person name="von Samson-Himmelstjerna G."/>
            <person name="Boag P.R."/>
            <person name="Tan P."/>
            <person name="Li Q."/>
            <person name="Min J."/>
            <person name="Yang Y."/>
            <person name="Wang X."/>
            <person name="Fang X."/>
            <person name="Hall R.S."/>
            <person name="Hofmann A."/>
            <person name="Sternberg P.W."/>
            <person name="Jex A.R."/>
            <person name="Gasser R.B."/>
        </authorList>
    </citation>
    <scope>NUCLEOTIDE SEQUENCE [LARGE SCALE GENOMIC DNA]</scope>
    <source>
        <strain evidence="1">PN_DK_2014</strain>
    </source>
</reference>
<name>A0A0B2VTP0_TOXCA</name>
<keyword evidence="2" id="KW-1185">Reference proteome</keyword>